<feature type="domain" description="Glycosyl transferase family 1" evidence="1">
    <location>
        <begin position="187"/>
        <end position="357"/>
    </location>
</feature>
<dbReference type="SUPFAM" id="SSF53756">
    <property type="entry name" value="UDP-Glycosyltransferase/glycogen phosphorylase"/>
    <property type="match status" value="1"/>
</dbReference>
<dbReference type="EMBL" id="JARQAJ010000004">
    <property type="protein sequence ID" value="MDT2759590.1"/>
    <property type="molecule type" value="Genomic_DNA"/>
</dbReference>
<dbReference type="RefSeq" id="WP_311829961.1">
    <property type="nucleotide sequence ID" value="NZ_JARQAJ010000004.1"/>
</dbReference>
<evidence type="ECO:0000313" key="4">
    <source>
        <dbReference type="Proteomes" id="UP001181046"/>
    </source>
</evidence>
<feature type="domain" description="Glycosyltransferase subfamily 4-like N-terminal" evidence="2">
    <location>
        <begin position="23"/>
        <end position="174"/>
    </location>
</feature>
<dbReference type="EC" id="2.4.-.-" evidence="3"/>
<dbReference type="Pfam" id="PF13439">
    <property type="entry name" value="Glyco_transf_4"/>
    <property type="match status" value="1"/>
</dbReference>
<keyword evidence="3" id="KW-0808">Transferase</keyword>
<dbReference type="PANTHER" id="PTHR45947:SF3">
    <property type="entry name" value="SULFOQUINOVOSYL TRANSFERASE SQD2"/>
    <property type="match status" value="1"/>
</dbReference>
<dbReference type="Gene3D" id="3.40.50.2000">
    <property type="entry name" value="Glycogen Phosphorylase B"/>
    <property type="match status" value="2"/>
</dbReference>
<gene>
    <name evidence="3" type="ORF">P7H27_07415</name>
</gene>
<accession>A0ABU3FD47</accession>
<dbReference type="GO" id="GO:0016757">
    <property type="term" value="F:glycosyltransferase activity"/>
    <property type="evidence" value="ECO:0007669"/>
    <property type="project" value="UniProtKB-KW"/>
</dbReference>
<name>A0ABU3FD47_9ENTE</name>
<comment type="caution">
    <text evidence="3">The sequence shown here is derived from an EMBL/GenBank/DDBJ whole genome shotgun (WGS) entry which is preliminary data.</text>
</comment>
<proteinExistence type="predicted"/>
<evidence type="ECO:0000259" key="2">
    <source>
        <dbReference type="Pfam" id="PF13439"/>
    </source>
</evidence>
<evidence type="ECO:0000259" key="1">
    <source>
        <dbReference type="Pfam" id="PF00534"/>
    </source>
</evidence>
<keyword evidence="4" id="KW-1185">Reference proteome</keyword>
<dbReference type="PANTHER" id="PTHR45947">
    <property type="entry name" value="SULFOQUINOVOSYL TRANSFERASE SQD2"/>
    <property type="match status" value="1"/>
</dbReference>
<reference evidence="3" key="1">
    <citation type="submission" date="2023-03" db="EMBL/GenBank/DDBJ databases">
        <authorList>
            <person name="Shen W."/>
            <person name="Cai J."/>
        </authorList>
    </citation>
    <scope>NUCLEOTIDE SEQUENCE</scope>
    <source>
        <strain evidence="3">P66-3</strain>
    </source>
</reference>
<organism evidence="3 4">
    <name type="scientific">Enterococcus xiangfangensis</name>
    <dbReference type="NCBI Taxonomy" id="1296537"/>
    <lineage>
        <taxon>Bacteria</taxon>
        <taxon>Bacillati</taxon>
        <taxon>Bacillota</taxon>
        <taxon>Bacilli</taxon>
        <taxon>Lactobacillales</taxon>
        <taxon>Enterococcaceae</taxon>
        <taxon>Enterococcus</taxon>
    </lineage>
</organism>
<dbReference type="InterPro" id="IPR028098">
    <property type="entry name" value="Glyco_trans_4-like_N"/>
</dbReference>
<evidence type="ECO:0000313" key="3">
    <source>
        <dbReference type="EMBL" id="MDT2759590.1"/>
    </source>
</evidence>
<keyword evidence="3" id="KW-0328">Glycosyltransferase</keyword>
<protein>
    <submittedName>
        <fullName evidence="3">Glycosyltransferase</fullName>
        <ecNumber evidence="3">2.4.-.-</ecNumber>
    </submittedName>
</protein>
<dbReference type="Proteomes" id="UP001181046">
    <property type="component" value="Unassembled WGS sequence"/>
</dbReference>
<dbReference type="InterPro" id="IPR001296">
    <property type="entry name" value="Glyco_trans_1"/>
</dbReference>
<dbReference type="Pfam" id="PF00534">
    <property type="entry name" value="Glycos_transf_1"/>
    <property type="match status" value="1"/>
</dbReference>
<dbReference type="InterPro" id="IPR050194">
    <property type="entry name" value="Glycosyltransferase_grp1"/>
</dbReference>
<sequence length="380" mass="44190">MNKNKNTNQIIKIVHVFGALDRGGSETMIMNLYRVIDKDRFQFDFIKHTETIGAYEAEIRQLGGNIFSVPRYTIYNHRHYVTAWNNLITDHPEWDIVHAHMRSTAHMYTKLLKKADKKVIIHSHSASENKGIKGSVQQFYQRNITEFADILLATSKAAGNYLFRKKEFNVISNGFCVSDFKFDIHKRTNIRASLKIADQTLLLGMVGRLDKVKNHRYIIDVLTEFNQMTHDWRLLIIGKGKLEDNIKQTLKARKLLRNTIFIESTDEMSSYYSSMDVLLFPSLREGLGNVAIEAQANGLNVVSSNTVPLETNITDRIEYLPIDKKSMNKWVRKIESIYTEDKDSYIESRTRYNEIIKKTEFELSKNVRFYEKVYGDLGEH</sequence>